<keyword evidence="7" id="KW-1185">Reference proteome</keyword>
<dbReference type="Proteomes" id="UP000777560">
    <property type="component" value="Unassembled WGS sequence"/>
</dbReference>
<dbReference type="PROSITE" id="PS00211">
    <property type="entry name" value="ABC_TRANSPORTER_1"/>
    <property type="match status" value="1"/>
</dbReference>
<keyword evidence="1" id="KW-0813">Transport</keyword>
<evidence type="ECO:0000259" key="4">
    <source>
        <dbReference type="PROSITE" id="PS50893"/>
    </source>
</evidence>
<dbReference type="PANTHER" id="PTHR42711:SF17">
    <property type="entry name" value="ABC TRANSPORTER ATP-BINDING PROTEIN"/>
    <property type="match status" value="1"/>
</dbReference>
<protein>
    <submittedName>
        <fullName evidence="6">XRE family transcriptional regulator</fullName>
    </submittedName>
</protein>
<feature type="domain" description="ABC transporter" evidence="4">
    <location>
        <begin position="70"/>
        <end position="291"/>
    </location>
</feature>
<evidence type="ECO:0000259" key="5">
    <source>
        <dbReference type="PROSITE" id="PS50943"/>
    </source>
</evidence>
<evidence type="ECO:0000256" key="3">
    <source>
        <dbReference type="ARBA" id="ARBA00022840"/>
    </source>
</evidence>
<dbReference type="PROSITE" id="PS50893">
    <property type="entry name" value="ABC_TRANSPORTER_2"/>
    <property type="match status" value="1"/>
</dbReference>
<dbReference type="SUPFAM" id="SSF47413">
    <property type="entry name" value="lambda repressor-like DNA-binding domains"/>
    <property type="match status" value="1"/>
</dbReference>
<accession>A0ABY2YXY2</accession>
<dbReference type="InterPro" id="IPR010982">
    <property type="entry name" value="Lambda_DNA-bd_dom_sf"/>
</dbReference>
<dbReference type="InterPro" id="IPR001387">
    <property type="entry name" value="Cro/C1-type_HTH"/>
</dbReference>
<evidence type="ECO:0000313" key="6">
    <source>
        <dbReference type="EMBL" id="TPR26183.1"/>
    </source>
</evidence>
<gene>
    <name evidence="6" type="ORF">DY114_00355</name>
</gene>
<dbReference type="PROSITE" id="PS50943">
    <property type="entry name" value="HTH_CROC1"/>
    <property type="match status" value="1"/>
</dbReference>
<evidence type="ECO:0000256" key="2">
    <source>
        <dbReference type="ARBA" id="ARBA00022741"/>
    </source>
</evidence>
<reference evidence="6 7" key="1">
    <citation type="submission" date="2018-08" db="EMBL/GenBank/DDBJ databases">
        <title>Comparative genomics of wild bee and flower associated Lactobacillus reveals potential adaptation to the bee host.</title>
        <authorList>
            <person name="Vuong H.Q."/>
            <person name="Mcfrederick Q.S."/>
        </authorList>
    </citation>
    <scope>NUCLEOTIDE SEQUENCE [LARGE SCALE GENOMIC DNA]</scope>
    <source>
        <strain evidence="6 7">HV_13</strain>
    </source>
</reference>
<dbReference type="InterPro" id="IPR003439">
    <property type="entry name" value="ABC_transporter-like_ATP-bd"/>
</dbReference>
<keyword evidence="2" id="KW-0547">Nucleotide-binding</keyword>
<dbReference type="InterPro" id="IPR017871">
    <property type="entry name" value="ABC_transporter-like_CS"/>
</dbReference>
<dbReference type="InterPro" id="IPR050763">
    <property type="entry name" value="ABC_transporter_ATP-binding"/>
</dbReference>
<dbReference type="Gene3D" id="3.40.50.300">
    <property type="entry name" value="P-loop containing nucleotide triphosphate hydrolases"/>
    <property type="match status" value="1"/>
</dbReference>
<name>A0ABY2YXY2_9LACO</name>
<dbReference type="SUPFAM" id="SSF52540">
    <property type="entry name" value="P-loop containing nucleoside triphosphate hydrolases"/>
    <property type="match status" value="1"/>
</dbReference>
<feature type="domain" description="HTH cro/C1-type" evidence="5">
    <location>
        <begin position="9"/>
        <end position="63"/>
    </location>
</feature>
<sequence>MKNVFSSQLIKLRRQRNFSQGALANKMFVSRQSISKWENGESEPSIDKLIDLSDVFNVDLNYLLIGKNKISKEIILKIDSLYKSFNKPVLKNINLKIHGNERIALLGSNGTGKSTLFKTLIGIEQPDKGKITYNFNKHKNLNVMPQQDNLINDLKVNEHINLSSAINKSYSKELTNNLLKKFNLFDNKNDYVSSLSGGQKRKLSLLISVIRPSKLLLLDEPTVGMDLDTIDFFWRYIDHIGGAVITITHDFNQIDKFFSRVILIKNGQISQDASVDTIHSHNQTIEQWYRIMNKE</sequence>
<evidence type="ECO:0000256" key="1">
    <source>
        <dbReference type="ARBA" id="ARBA00022448"/>
    </source>
</evidence>
<proteinExistence type="predicted"/>
<dbReference type="SMART" id="SM00382">
    <property type="entry name" value="AAA"/>
    <property type="match status" value="1"/>
</dbReference>
<evidence type="ECO:0000313" key="7">
    <source>
        <dbReference type="Proteomes" id="UP000777560"/>
    </source>
</evidence>
<comment type="caution">
    <text evidence="6">The sequence shown here is derived from an EMBL/GenBank/DDBJ whole genome shotgun (WGS) entry which is preliminary data.</text>
</comment>
<dbReference type="CDD" id="cd00093">
    <property type="entry name" value="HTH_XRE"/>
    <property type="match status" value="1"/>
</dbReference>
<dbReference type="Pfam" id="PF00005">
    <property type="entry name" value="ABC_tran"/>
    <property type="match status" value="1"/>
</dbReference>
<dbReference type="InterPro" id="IPR027417">
    <property type="entry name" value="P-loop_NTPase"/>
</dbReference>
<dbReference type="RefSeq" id="WP_140925699.1">
    <property type="nucleotide sequence ID" value="NZ_QUAU01000001.1"/>
</dbReference>
<keyword evidence="3" id="KW-0067">ATP-binding</keyword>
<dbReference type="PANTHER" id="PTHR42711">
    <property type="entry name" value="ABC TRANSPORTER ATP-BINDING PROTEIN"/>
    <property type="match status" value="1"/>
</dbReference>
<organism evidence="6 7">
    <name type="scientific">Apilactobacillus micheneri</name>
    <dbReference type="NCBI Taxonomy" id="1899430"/>
    <lineage>
        <taxon>Bacteria</taxon>
        <taxon>Bacillati</taxon>
        <taxon>Bacillota</taxon>
        <taxon>Bacilli</taxon>
        <taxon>Lactobacillales</taxon>
        <taxon>Lactobacillaceae</taxon>
        <taxon>Apilactobacillus</taxon>
    </lineage>
</organism>
<dbReference type="InterPro" id="IPR003593">
    <property type="entry name" value="AAA+_ATPase"/>
</dbReference>
<dbReference type="EMBL" id="QUAV01000001">
    <property type="protein sequence ID" value="TPR26183.1"/>
    <property type="molecule type" value="Genomic_DNA"/>
</dbReference>
<dbReference type="SMART" id="SM00530">
    <property type="entry name" value="HTH_XRE"/>
    <property type="match status" value="1"/>
</dbReference>
<dbReference type="Gene3D" id="1.10.260.40">
    <property type="entry name" value="lambda repressor-like DNA-binding domains"/>
    <property type="match status" value="1"/>
</dbReference>
<dbReference type="Pfam" id="PF01381">
    <property type="entry name" value="HTH_3"/>
    <property type="match status" value="1"/>
</dbReference>